<feature type="transmembrane region" description="Helical" evidence="8">
    <location>
        <begin position="174"/>
        <end position="193"/>
    </location>
</feature>
<feature type="transmembrane region" description="Helical" evidence="8">
    <location>
        <begin position="258"/>
        <end position="277"/>
    </location>
</feature>
<dbReference type="InterPro" id="IPR050171">
    <property type="entry name" value="MFS_Transporters"/>
</dbReference>
<reference evidence="10 11" key="1">
    <citation type="submission" date="2022-10" db="EMBL/GenBank/DDBJ databases">
        <title>The complete genomes of actinobacterial strains from the NBC collection.</title>
        <authorList>
            <person name="Joergensen T.S."/>
            <person name="Alvarez Arevalo M."/>
            <person name="Sterndorff E.B."/>
            <person name="Faurdal D."/>
            <person name="Vuksanovic O."/>
            <person name="Mourched A.-S."/>
            <person name="Charusanti P."/>
            <person name="Shaw S."/>
            <person name="Blin K."/>
            <person name="Weber T."/>
        </authorList>
    </citation>
    <scope>NUCLEOTIDE SEQUENCE [LARGE SCALE GENOMIC DNA]</scope>
    <source>
        <strain evidence="10 11">NBC_00123</strain>
    </source>
</reference>
<feature type="domain" description="Major facilitator superfamily (MFS) profile" evidence="9">
    <location>
        <begin position="20"/>
        <end position="400"/>
    </location>
</feature>
<evidence type="ECO:0000256" key="5">
    <source>
        <dbReference type="ARBA" id="ARBA00022989"/>
    </source>
</evidence>
<feature type="transmembrane region" description="Helical" evidence="8">
    <location>
        <begin position="53"/>
        <end position="73"/>
    </location>
</feature>
<evidence type="ECO:0000256" key="6">
    <source>
        <dbReference type="ARBA" id="ARBA00023136"/>
    </source>
</evidence>
<evidence type="ECO:0000256" key="1">
    <source>
        <dbReference type="ARBA" id="ARBA00004651"/>
    </source>
</evidence>
<keyword evidence="4 8" id="KW-0812">Transmembrane</keyword>
<evidence type="ECO:0000259" key="9">
    <source>
        <dbReference type="PROSITE" id="PS50850"/>
    </source>
</evidence>
<dbReference type="RefSeq" id="WP_406334956.1">
    <property type="nucleotide sequence ID" value="NZ_CP108188.1"/>
</dbReference>
<evidence type="ECO:0000313" key="10">
    <source>
        <dbReference type="EMBL" id="WTR71100.1"/>
    </source>
</evidence>
<gene>
    <name evidence="10" type="ORF">OG814_18315</name>
</gene>
<dbReference type="Proteomes" id="UP001622594">
    <property type="component" value="Chromosome"/>
</dbReference>
<feature type="compositionally biased region" description="Low complexity" evidence="7">
    <location>
        <begin position="409"/>
        <end position="420"/>
    </location>
</feature>
<keyword evidence="11" id="KW-1185">Reference proteome</keyword>
<name>A0ABZ1L9J3_9ACTN</name>
<evidence type="ECO:0000256" key="4">
    <source>
        <dbReference type="ARBA" id="ARBA00022692"/>
    </source>
</evidence>
<feature type="region of interest" description="Disordered" evidence="7">
    <location>
        <begin position="405"/>
        <end position="429"/>
    </location>
</feature>
<protein>
    <submittedName>
        <fullName evidence="10">MFS transporter</fullName>
    </submittedName>
</protein>
<dbReference type="SUPFAM" id="SSF103473">
    <property type="entry name" value="MFS general substrate transporter"/>
    <property type="match status" value="1"/>
</dbReference>
<evidence type="ECO:0000256" key="7">
    <source>
        <dbReference type="SAM" id="MobiDB-lite"/>
    </source>
</evidence>
<evidence type="ECO:0000256" key="8">
    <source>
        <dbReference type="SAM" id="Phobius"/>
    </source>
</evidence>
<dbReference type="InterPro" id="IPR020846">
    <property type="entry name" value="MFS_dom"/>
</dbReference>
<feature type="transmembrane region" description="Helical" evidence="8">
    <location>
        <begin position="228"/>
        <end position="246"/>
    </location>
</feature>
<feature type="transmembrane region" description="Helical" evidence="8">
    <location>
        <begin position="289"/>
        <end position="308"/>
    </location>
</feature>
<sequence length="457" mass="47176">MSIDSLRRSARATVSGLPQGFWWLWLSTLVNRTGAFVLTFLSLYLTVELGHSAWFAGLVVALHGLGGVAGSPLGGTLTDRWGRRPTMVTMHLAAAACAAALAVVTSAWAIATVVLLMGVAMQAVRPSINATIADMVPAHEVRRAYALNYWALNLGFAIASIGGGAAIFLGYRTLFVVDAVATVLCAVIVFLRLPETRPEARTDKSGEPVVEAKVSMVTVLRDAPFRTLVLLNLLVCLVFTAPWIGLPLTMADQGLSPSSYGVVIAVNGIVIVGFQLLVNRLTDKRSPVLLLSLSSLLFAVGTGATALAGSSVVAFAATVVVWTVGEMIHVPTNAAATALLAPEHARGRYQGVMGMSWAVAGFVAPIGAGAIVDGPGPNVLWAATFAIGILAAVGYTLRLRKALVDDGDGSSSGSDSGSDSQGDRGEGEGEVVVEVEVEVVVVGDSAGDSAGRAAVSA</sequence>
<dbReference type="PROSITE" id="PS50850">
    <property type="entry name" value="MFS"/>
    <property type="match status" value="1"/>
</dbReference>
<accession>A0ABZ1L9J3</accession>
<keyword evidence="6 8" id="KW-0472">Membrane</keyword>
<proteinExistence type="predicted"/>
<dbReference type="InterPro" id="IPR036259">
    <property type="entry name" value="MFS_trans_sf"/>
</dbReference>
<feature type="transmembrane region" description="Helical" evidence="8">
    <location>
        <begin position="20"/>
        <end position="41"/>
    </location>
</feature>
<dbReference type="PANTHER" id="PTHR23517:SF2">
    <property type="entry name" value="MULTIDRUG RESISTANCE PROTEIN MDTH"/>
    <property type="match status" value="1"/>
</dbReference>
<dbReference type="Gene3D" id="1.20.1250.20">
    <property type="entry name" value="MFS general substrate transporter like domains"/>
    <property type="match status" value="1"/>
</dbReference>
<dbReference type="PANTHER" id="PTHR23517">
    <property type="entry name" value="RESISTANCE PROTEIN MDTM, PUTATIVE-RELATED-RELATED"/>
    <property type="match status" value="1"/>
</dbReference>
<keyword evidence="3" id="KW-1003">Cell membrane</keyword>
<dbReference type="Pfam" id="PF07690">
    <property type="entry name" value="MFS_1"/>
    <property type="match status" value="1"/>
</dbReference>
<feature type="transmembrane region" description="Helical" evidence="8">
    <location>
        <begin position="378"/>
        <end position="397"/>
    </location>
</feature>
<keyword evidence="5 8" id="KW-1133">Transmembrane helix</keyword>
<evidence type="ECO:0000256" key="2">
    <source>
        <dbReference type="ARBA" id="ARBA00022448"/>
    </source>
</evidence>
<dbReference type="CDD" id="cd17329">
    <property type="entry name" value="MFS_MdtH_MDR_like"/>
    <property type="match status" value="1"/>
</dbReference>
<feature type="transmembrane region" description="Helical" evidence="8">
    <location>
        <begin position="145"/>
        <end position="168"/>
    </location>
</feature>
<dbReference type="EMBL" id="CP108188">
    <property type="protein sequence ID" value="WTR71100.1"/>
    <property type="molecule type" value="Genomic_DNA"/>
</dbReference>
<evidence type="ECO:0000256" key="3">
    <source>
        <dbReference type="ARBA" id="ARBA00022475"/>
    </source>
</evidence>
<keyword evidence="2" id="KW-0813">Transport</keyword>
<comment type="subcellular location">
    <subcellularLocation>
        <location evidence="1">Cell membrane</location>
        <topology evidence="1">Multi-pass membrane protein</topology>
    </subcellularLocation>
</comment>
<feature type="transmembrane region" description="Helical" evidence="8">
    <location>
        <begin position="314"/>
        <end position="340"/>
    </location>
</feature>
<evidence type="ECO:0000313" key="11">
    <source>
        <dbReference type="Proteomes" id="UP001622594"/>
    </source>
</evidence>
<feature type="transmembrane region" description="Helical" evidence="8">
    <location>
        <begin position="352"/>
        <end position="372"/>
    </location>
</feature>
<dbReference type="InterPro" id="IPR011701">
    <property type="entry name" value="MFS"/>
</dbReference>
<organism evidence="10 11">
    <name type="scientific">Streptomyces zaomyceticus</name>
    <dbReference type="NCBI Taxonomy" id="68286"/>
    <lineage>
        <taxon>Bacteria</taxon>
        <taxon>Bacillati</taxon>
        <taxon>Actinomycetota</taxon>
        <taxon>Actinomycetes</taxon>
        <taxon>Kitasatosporales</taxon>
        <taxon>Streptomycetaceae</taxon>
        <taxon>Streptomyces</taxon>
    </lineage>
</organism>
<feature type="transmembrane region" description="Helical" evidence="8">
    <location>
        <begin position="93"/>
        <end position="124"/>
    </location>
</feature>